<dbReference type="AlphaFoldDB" id="A0A1B7LKD4"/>
<evidence type="ECO:0000313" key="1">
    <source>
        <dbReference type="EMBL" id="OAT87036.1"/>
    </source>
</evidence>
<gene>
    <name evidence="1" type="ORF">A6M21_01685</name>
</gene>
<reference evidence="1 2" key="1">
    <citation type="submission" date="2016-04" db="EMBL/GenBank/DDBJ databases">
        <authorList>
            <person name="Evans L.H."/>
            <person name="Alamgir A."/>
            <person name="Owens N."/>
            <person name="Weber N.D."/>
            <person name="Virtaneva K."/>
            <person name="Barbian K."/>
            <person name="Babar A."/>
            <person name="Rosenke K."/>
        </authorList>
    </citation>
    <scope>NUCLEOTIDE SEQUENCE [LARGE SCALE GENOMIC DNA]</scope>
    <source>
        <strain evidence="1 2">LMa1</strain>
    </source>
</reference>
<keyword evidence="2" id="KW-1185">Reference proteome</keyword>
<protein>
    <submittedName>
        <fullName evidence="1">Uncharacterized protein</fullName>
    </submittedName>
</protein>
<proteinExistence type="predicted"/>
<dbReference type="OrthoDB" id="199763at2"/>
<dbReference type="RefSeq" id="WP_066665748.1">
    <property type="nucleotide sequence ID" value="NZ_LYVF01000002.1"/>
</dbReference>
<name>A0A1B7LKD4_9FIRM</name>
<dbReference type="STRING" id="1838280.A6M21_01685"/>
<organism evidence="1 2">
    <name type="scientific">Desulfotomaculum copahuensis</name>
    <dbReference type="NCBI Taxonomy" id="1838280"/>
    <lineage>
        <taxon>Bacteria</taxon>
        <taxon>Bacillati</taxon>
        <taxon>Bacillota</taxon>
        <taxon>Clostridia</taxon>
        <taxon>Eubacteriales</taxon>
        <taxon>Desulfotomaculaceae</taxon>
        <taxon>Desulfotomaculum</taxon>
    </lineage>
</organism>
<accession>A0A1B7LKD4</accession>
<dbReference type="EMBL" id="LYVF01000002">
    <property type="protein sequence ID" value="OAT87036.1"/>
    <property type="molecule type" value="Genomic_DNA"/>
</dbReference>
<sequence>MAANLDRLIKEIKSLSSEEKYELARRLNEEAVFDDQSWFWTPEWQAAEKEADDDIAAGRVYRYDNVDDLIRSVRDRKNREQEKCDL</sequence>
<comment type="caution">
    <text evidence="1">The sequence shown here is derived from an EMBL/GenBank/DDBJ whole genome shotgun (WGS) entry which is preliminary data.</text>
</comment>
<evidence type="ECO:0000313" key="2">
    <source>
        <dbReference type="Proteomes" id="UP000078532"/>
    </source>
</evidence>
<dbReference type="Proteomes" id="UP000078532">
    <property type="component" value="Unassembled WGS sequence"/>
</dbReference>